<protein>
    <submittedName>
        <fullName evidence="6">Crp/Fnr family transcriptional regulator</fullName>
    </submittedName>
</protein>
<keyword evidence="1" id="KW-0805">Transcription regulation</keyword>
<keyword evidence="2" id="KW-0238">DNA-binding</keyword>
<dbReference type="InterPro" id="IPR014710">
    <property type="entry name" value="RmlC-like_jellyroll"/>
</dbReference>
<feature type="domain" description="HTH crp-type" evidence="5">
    <location>
        <begin position="149"/>
        <end position="217"/>
    </location>
</feature>
<dbReference type="GO" id="GO:0005829">
    <property type="term" value="C:cytosol"/>
    <property type="evidence" value="ECO:0007669"/>
    <property type="project" value="TreeGrafter"/>
</dbReference>
<keyword evidence="7" id="KW-1185">Reference proteome</keyword>
<dbReference type="InterPro" id="IPR036388">
    <property type="entry name" value="WH-like_DNA-bd_sf"/>
</dbReference>
<dbReference type="InterPro" id="IPR000595">
    <property type="entry name" value="cNMP-bd_dom"/>
</dbReference>
<proteinExistence type="predicted"/>
<dbReference type="PROSITE" id="PS51063">
    <property type="entry name" value="HTH_CRP_2"/>
    <property type="match status" value="1"/>
</dbReference>
<reference evidence="6" key="1">
    <citation type="submission" date="2020-08" db="EMBL/GenBank/DDBJ databases">
        <title>Novel species isolated from subtropical streams in China.</title>
        <authorList>
            <person name="Lu H."/>
        </authorList>
    </citation>
    <scope>NUCLEOTIDE SEQUENCE</scope>
    <source>
        <strain evidence="6">LX22W</strain>
    </source>
</reference>
<comment type="caution">
    <text evidence="6">The sequence shown here is derived from an EMBL/GenBank/DDBJ whole genome shotgun (WGS) entry which is preliminary data.</text>
</comment>
<evidence type="ECO:0000259" key="5">
    <source>
        <dbReference type="PROSITE" id="PS51063"/>
    </source>
</evidence>
<dbReference type="Pfam" id="PF00027">
    <property type="entry name" value="cNMP_binding"/>
    <property type="match status" value="1"/>
</dbReference>
<dbReference type="SUPFAM" id="SSF51206">
    <property type="entry name" value="cAMP-binding domain-like"/>
    <property type="match status" value="1"/>
</dbReference>
<evidence type="ECO:0000256" key="3">
    <source>
        <dbReference type="ARBA" id="ARBA00023163"/>
    </source>
</evidence>
<dbReference type="Pfam" id="PF13545">
    <property type="entry name" value="HTH_Crp_2"/>
    <property type="match status" value="1"/>
</dbReference>
<dbReference type="SMART" id="SM00419">
    <property type="entry name" value="HTH_CRP"/>
    <property type="match status" value="1"/>
</dbReference>
<dbReference type="AlphaFoldDB" id="A0A923HNP5"/>
<evidence type="ECO:0000313" key="7">
    <source>
        <dbReference type="Proteomes" id="UP000627446"/>
    </source>
</evidence>
<dbReference type="SMART" id="SM00100">
    <property type="entry name" value="cNMP"/>
    <property type="match status" value="1"/>
</dbReference>
<gene>
    <name evidence="6" type="ORF">H8K36_07205</name>
</gene>
<dbReference type="Proteomes" id="UP000627446">
    <property type="component" value="Unassembled WGS sequence"/>
</dbReference>
<name>A0A923HNP5_9BURK</name>
<dbReference type="CDD" id="cd00038">
    <property type="entry name" value="CAP_ED"/>
    <property type="match status" value="1"/>
</dbReference>
<dbReference type="InterPro" id="IPR050397">
    <property type="entry name" value="Env_Response_Regulators"/>
</dbReference>
<dbReference type="PROSITE" id="PS50042">
    <property type="entry name" value="CNMP_BINDING_3"/>
    <property type="match status" value="1"/>
</dbReference>
<evidence type="ECO:0000259" key="4">
    <source>
        <dbReference type="PROSITE" id="PS50042"/>
    </source>
</evidence>
<feature type="domain" description="Cyclic nucleotide-binding" evidence="4">
    <location>
        <begin position="15"/>
        <end position="135"/>
    </location>
</feature>
<sequence length="251" mass="28614">MNQGTLDGLLVNQALFQGISPFELESLKREVIKIELDKGLSLFQKGDTADACYIMVYGLLKLAIPTSSGSHKVIELIRPGQCFGEAMVFLEEPYPFYAETLESSLFLKISKKSLFKLLEQSPSIARQMMKGLSYRLLGFIRNLERQSSHNAMHRVVDYLMQTAQVQETTEIRLELKKNVVASILNLTPETFSRMLQQLVEEGLIEVRASRINIFSLSSLQDFLRFYNEQELSHSKATRTHYRSPQLSSSTH</sequence>
<accession>A0A923HNP5</accession>
<dbReference type="Gene3D" id="2.60.120.10">
    <property type="entry name" value="Jelly Rolls"/>
    <property type="match status" value="1"/>
</dbReference>
<dbReference type="PANTHER" id="PTHR24567:SF28">
    <property type="entry name" value="LISTERIOLYSIN REGULATORY PROTEIN"/>
    <property type="match status" value="1"/>
</dbReference>
<keyword evidence="3" id="KW-0804">Transcription</keyword>
<dbReference type="InterPro" id="IPR036390">
    <property type="entry name" value="WH_DNA-bd_sf"/>
</dbReference>
<dbReference type="InterPro" id="IPR018490">
    <property type="entry name" value="cNMP-bd_dom_sf"/>
</dbReference>
<dbReference type="GO" id="GO:0003677">
    <property type="term" value="F:DNA binding"/>
    <property type="evidence" value="ECO:0007669"/>
    <property type="project" value="UniProtKB-KW"/>
</dbReference>
<dbReference type="Gene3D" id="1.10.10.10">
    <property type="entry name" value="Winged helix-like DNA-binding domain superfamily/Winged helix DNA-binding domain"/>
    <property type="match status" value="1"/>
</dbReference>
<dbReference type="EMBL" id="JACOFZ010000001">
    <property type="protein sequence ID" value="MBC3881151.1"/>
    <property type="molecule type" value="Genomic_DNA"/>
</dbReference>
<evidence type="ECO:0000256" key="1">
    <source>
        <dbReference type="ARBA" id="ARBA00023015"/>
    </source>
</evidence>
<organism evidence="6 7">
    <name type="scientific">Undibacterium nitidum</name>
    <dbReference type="NCBI Taxonomy" id="2762298"/>
    <lineage>
        <taxon>Bacteria</taxon>
        <taxon>Pseudomonadati</taxon>
        <taxon>Pseudomonadota</taxon>
        <taxon>Betaproteobacteria</taxon>
        <taxon>Burkholderiales</taxon>
        <taxon>Oxalobacteraceae</taxon>
        <taxon>Undibacterium</taxon>
    </lineage>
</organism>
<dbReference type="GO" id="GO:0003700">
    <property type="term" value="F:DNA-binding transcription factor activity"/>
    <property type="evidence" value="ECO:0007669"/>
    <property type="project" value="TreeGrafter"/>
</dbReference>
<dbReference type="InterPro" id="IPR012318">
    <property type="entry name" value="HTH_CRP"/>
</dbReference>
<dbReference type="SUPFAM" id="SSF46785">
    <property type="entry name" value="Winged helix' DNA-binding domain"/>
    <property type="match status" value="1"/>
</dbReference>
<dbReference type="PANTHER" id="PTHR24567">
    <property type="entry name" value="CRP FAMILY TRANSCRIPTIONAL REGULATORY PROTEIN"/>
    <property type="match status" value="1"/>
</dbReference>
<evidence type="ECO:0000313" key="6">
    <source>
        <dbReference type="EMBL" id="MBC3881151.1"/>
    </source>
</evidence>
<evidence type="ECO:0000256" key="2">
    <source>
        <dbReference type="ARBA" id="ARBA00023125"/>
    </source>
</evidence>